<gene>
    <name evidence="2" type="ORF">Acy02nite_60620</name>
</gene>
<name>A0A919MEH0_9ACTN</name>
<sequence>MSVLELPRLHFRGTALTKLPTGPRSGLIDLATNRALDDAGPVPPERPPAEHHAWLERRGATGYQFGGSGHFWIDAEVVAAETPERPGRADPVIGRRVDMWGHYNEYLATTANRARVFDLDPTSRWTTTIMVGQFGLGRGERSYEDGYLLTGAVSGFQPPRWHHFDYLRGLGGHPLATELARSTVHQFVVAGDEGLRWLPASPESPSVARLRDAARDGLVVQFALATMAEPVAPDAPNSWAVWGTVAPWHHAEMRTWPAGRLLTPRAAGWAVPARPAAPGPVGAPAPLHELTVAIEPDHVTLNMITAVPVADGVRLDLGDLELRTARGGEVIARIPRTSYANPGFDLRSGIVTVPNLRPDAPAGDALCLVDTAGRTLVAEETVIVQSDDACLFVDHPDRRRGDDHAVTVAIRSYVRGCPAPVDGIRVRQVLNPRSRPLDPAAQRGETDLVQVRAGGEFIAGCEVSTDERGEARLTVRGAHAGAGHLELEAAGSGPGYLDVRVLPDDWHLAGVPDQDVTFDLLYREVFADYEFLYSFMSAEVFSLADRCKVATYARLLWQMSDPDNRSRTWSMPPTRDMSAAKAGLLLTYLRNEQSAMPVPRPVSGGQAATGLPITTRGQLLTALRQAVTLELAVMLQYLYAAYSVPTHAAAGEFVRRGLWTPEQARLACGDGGHTRDGGIRGRLIEVAREEMIHFLAINNIIMAMGEGFHVPSFSFGTLNDTLPVALDFALEPLALGSVQRFIAIERPGGAVSPLTGTPDVRPGRGQHRYHTIPELYDDIREGLHRVPDLFLIRRGRGGGEHHLFLRESINAVHPDYQLHVDDLAGALFAIDVVTEQGEGGRITADTDGSHYEIFLGLADLLLSDRVPGRELWCPAYPLARNPTLFPGNLNTEPVTEPESIAVLELFNRSYFMMMQLMVQHFAQDPDTSLRRSRLMNAAIDVMTGMMSPLAEVLVTMPAGRPGTSAGPSFELETEPRFVPRPDVARRSIALRFEHLAAGSGKVAAAPARVTEMFAHYAAYFGRDRP</sequence>
<dbReference type="InterPro" id="IPR012347">
    <property type="entry name" value="Ferritin-like"/>
</dbReference>
<comment type="caution">
    <text evidence="2">The sequence shown here is derived from an EMBL/GenBank/DDBJ whole genome shotgun (WGS) entry which is preliminary data.</text>
</comment>
<evidence type="ECO:0000313" key="2">
    <source>
        <dbReference type="EMBL" id="GID68181.1"/>
    </source>
</evidence>
<organism evidence="2 3">
    <name type="scientific">Actinoplanes cyaneus</name>
    <dbReference type="NCBI Taxonomy" id="52696"/>
    <lineage>
        <taxon>Bacteria</taxon>
        <taxon>Bacillati</taxon>
        <taxon>Actinomycetota</taxon>
        <taxon>Actinomycetes</taxon>
        <taxon>Micromonosporales</taxon>
        <taxon>Micromonosporaceae</taxon>
        <taxon>Actinoplanes</taxon>
    </lineage>
</organism>
<dbReference type="AlphaFoldDB" id="A0A919MEH0"/>
<reference evidence="2" key="1">
    <citation type="submission" date="2021-01" db="EMBL/GenBank/DDBJ databases">
        <title>Whole genome shotgun sequence of Actinoplanes cyaneus NBRC 14990.</title>
        <authorList>
            <person name="Komaki H."/>
            <person name="Tamura T."/>
        </authorList>
    </citation>
    <scope>NUCLEOTIDE SEQUENCE</scope>
    <source>
        <strain evidence="2">NBRC 14990</strain>
    </source>
</reference>
<dbReference type="Pfam" id="PF12902">
    <property type="entry name" value="Ferritin-like"/>
    <property type="match status" value="1"/>
</dbReference>
<proteinExistence type="predicted"/>
<dbReference type="InterPro" id="IPR026820">
    <property type="entry name" value="VioB/RebD_dom"/>
</dbReference>
<evidence type="ECO:0000259" key="1">
    <source>
        <dbReference type="Pfam" id="PF12902"/>
    </source>
</evidence>
<dbReference type="EMBL" id="BOMH01000045">
    <property type="protein sequence ID" value="GID68181.1"/>
    <property type="molecule type" value="Genomic_DNA"/>
</dbReference>
<accession>A0A919MEH0</accession>
<evidence type="ECO:0000313" key="3">
    <source>
        <dbReference type="Proteomes" id="UP000619479"/>
    </source>
</evidence>
<protein>
    <recommendedName>
        <fullName evidence="1">Iminophenyl-pyruvate dimer synthase domain-containing protein</fullName>
    </recommendedName>
</protein>
<keyword evidence="3" id="KW-1185">Reference proteome</keyword>
<dbReference type="Proteomes" id="UP000619479">
    <property type="component" value="Unassembled WGS sequence"/>
</dbReference>
<feature type="domain" description="Iminophenyl-pyruvate dimer synthase" evidence="1">
    <location>
        <begin position="623"/>
        <end position="856"/>
    </location>
</feature>
<dbReference type="Gene3D" id="1.20.1260.10">
    <property type="match status" value="1"/>
</dbReference>
<dbReference type="RefSeq" id="WP_203746922.1">
    <property type="nucleotide sequence ID" value="NZ_BAAAUC010000055.1"/>
</dbReference>